<evidence type="ECO:0000313" key="1">
    <source>
        <dbReference type="EMBL" id="GEO41972.1"/>
    </source>
</evidence>
<reference evidence="1 2" key="1">
    <citation type="submission" date="2019-07" db="EMBL/GenBank/DDBJ databases">
        <title>Whole genome shotgun sequence of Skermanella aerolata NBRC 106429.</title>
        <authorList>
            <person name="Hosoyama A."/>
            <person name="Uohara A."/>
            <person name="Ohji S."/>
            <person name="Ichikawa N."/>
        </authorList>
    </citation>
    <scope>NUCLEOTIDE SEQUENCE [LARGE SCALE GENOMIC DNA]</scope>
    <source>
        <strain evidence="1 2">NBRC 106429</strain>
    </source>
</reference>
<name>A0A512DZU7_9PROT</name>
<dbReference type="Proteomes" id="UP000321523">
    <property type="component" value="Unassembled WGS sequence"/>
</dbReference>
<evidence type="ECO:0000313" key="2">
    <source>
        <dbReference type="Proteomes" id="UP000321523"/>
    </source>
</evidence>
<organism evidence="1 2">
    <name type="scientific">Skermanella aerolata</name>
    <dbReference type="NCBI Taxonomy" id="393310"/>
    <lineage>
        <taxon>Bacteria</taxon>
        <taxon>Pseudomonadati</taxon>
        <taxon>Pseudomonadota</taxon>
        <taxon>Alphaproteobacteria</taxon>
        <taxon>Rhodospirillales</taxon>
        <taxon>Azospirillaceae</taxon>
        <taxon>Skermanella</taxon>
    </lineage>
</organism>
<sequence>MGQVLSRQPSEDRAVELLNKIQTSAKRPNIWIHAPPPHIGGTHDLWDYLRDQREGFELQDGHLFPLWPLSAFQARMIARVCGLISRCLKEIDGPHRLGVSVTARPYAENTCLIVDLAVTTDPDWFHTTQPPLVLAIEVLSGEPGEDSMAIGRRLLHVSSLKEFVVLHADLPLAAFWRTGTRHSMLGGPADHPEFGTGILNLSSIGLDLDIGSIYRSERAGAPI</sequence>
<dbReference type="EMBL" id="BJYZ01000034">
    <property type="protein sequence ID" value="GEO41972.1"/>
    <property type="molecule type" value="Genomic_DNA"/>
</dbReference>
<proteinExistence type="predicted"/>
<comment type="caution">
    <text evidence="1">The sequence shown here is derived from an EMBL/GenBank/DDBJ whole genome shotgun (WGS) entry which is preliminary data.</text>
</comment>
<keyword evidence="2" id="KW-1185">Reference proteome</keyword>
<gene>
    <name evidence="1" type="ORF">SAE02_61200</name>
</gene>
<dbReference type="AlphaFoldDB" id="A0A512DZU7"/>
<dbReference type="RefSeq" id="WP_044434790.1">
    <property type="nucleotide sequence ID" value="NZ_BJYZ01000034.1"/>
</dbReference>
<evidence type="ECO:0008006" key="3">
    <source>
        <dbReference type="Google" id="ProtNLM"/>
    </source>
</evidence>
<protein>
    <recommendedName>
        <fullName evidence="3">Restriction endonuclease domain-containing protein</fullName>
    </recommendedName>
</protein>
<accession>A0A512DZU7</accession>